<dbReference type="GO" id="GO:0009279">
    <property type="term" value="C:cell outer membrane"/>
    <property type="evidence" value="ECO:0007669"/>
    <property type="project" value="UniProtKB-SubCell"/>
</dbReference>
<keyword evidence="6 8" id="KW-0472">Membrane</keyword>
<keyword evidence="16" id="KW-1185">Reference proteome</keyword>
<comment type="caution">
    <text evidence="14">The sequence shown here is derived from an EMBL/GenBank/DDBJ whole genome shotgun (WGS) entry which is preliminary data.</text>
</comment>
<dbReference type="InterPro" id="IPR000531">
    <property type="entry name" value="Beta-barrel_TonB"/>
</dbReference>
<dbReference type="RefSeq" id="WP_072880045.1">
    <property type="nucleotide sequence ID" value="NZ_FOKU01000004.1"/>
</dbReference>
<evidence type="ECO:0000313" key="13">
    <source>
        <dbReference type="EMBL" id="SFB99534.1"/>
    </source>
</evidence>
<dbReference type="Pfam" id="PF00593">
    <property type="entry name" value="TonB_dep_Rec_b-barrel"/>
    <property type="match status" value="1"/>
</dbReference>
<organism evidence="14 15">
    <name type="scientific">Flagellimonas taeanensis</name>
    <dbReference type="NCBI Taxonomy" id="1005926"/>
    <lineage>
        <taxon>Bacteria</taxon>
        <taxon>Pseudomonadati</taxon>
        <taxon>Bacteroidota</taxon>
        <taxon>Flavobacteriia</taxon>
        <taxon>Flavobacteriales</taxon>
        <taxon>Flavobacteriaceae</taxon>
        <taxon>Flagellimonas</taxon>
    </lineage>
</organism>
<proteinExistence type="inferred from homology"/>
<dbReference type="InterPro" id="IPR039426">
    <property type="entry name" value="TonB-dep_rcpt-like"/>
</dbReference>
<dbReference type="InterPro" id="IPR036942">
    <property type="entry name" value="Beta-barrel_TonB_sf"/>
</dbReference>
<reference evidence="14 15" key="1">
    <citation type="submission" date="2016-11" db="EMBL/GenBank/DDBJ databases">
        <authorList>
            <person name="Varghese N."/>
            <person name="Submissions S."/>
        </authorList>
    </citation>
    <scope>NUCLEOTIDE SEQUENCE [LARGE SCALE GENOMIC DNA]</scope>
    <source>
        <strain evidence="14 15">CGMCC 1.12174</strain>
        <strain evidence="13 16">DSM 26351</strain>
    </source>
</reference>
<evidence type="ECO:0000259" key="12">
    <source>
        <dbReference type="Pfam" id="PF07715"/>
    </source>
</evidence>
<dbReference type="SUPFAM" id="SSF56935">
    <property type="entry name" value="Porins"/>
    <property type="match status" value="1"/>
</dbReference>
<sequence length="1081" mass="120327">MKNTLLLVLFLTTAFMGLAQKEVTGTVIDASGVPMPGVTVMVKGSTNGTATDFDGNYSITATEGQILEFSYIGFSKKEVTVGAANTIDITLEEDIQSLNEVVVVGFGTQKKVNLSGAVNNVSVEQLSSRPINNVTQGLQGISPGLNIDFSSGAPGANPKINIRGFTSINGGDPLVLIDNIPSDVSYLNQLAPEDIESISVLKDASSAAIYGARAAFGVVLVTTKSGSDGKMRINYNTNVTLGTATVLPDKISDPYIYMRLQETASKNTPWHNQYFTTEQLQWARERSDNPYGTVGVRESTVNPGLWEYMGNRDWTDYFLSSSTYSQNHSLSATGGTDKINYFISGSYNKDNGSLILAEDYFTRTGMRSKLNVQLTDWLSVGNNTSYIKGKRKNPSYFNISTLFDFNTYAYAENPDGSWANTPVGRMAAQLTDGGDEEYNTYTFRTNFTAQAWLVKDMLKINGEYTYEQENQNYDAFYSKYQIGFGPNDVREEGNNQVWRDFGVEQYNVLNLYATFNKTFGENHQLTLLAGYNQEEYWDEYISLSRSGVISSSLPVLNLATGPILLDENDTAVYSWALRGAFYRANYILKDRYILELNGRYDGSSRFPKDKRFGFFPSVSAAWNVSREPFMKVLEPTLNLFKIRASYGSLGNQDVGAFGYIPTMSAGQGGYIINGELPTQVSSPGLASSNYTWETVITKNLGMDLGFFNNKLTATLDVYRRDTKDMLTVGTDLPGVLGASEPNENAADLKTEGWELSLGYKDSFGNPSNPFNFSTSFVLSDSRSYITRFENPNNSLTQYREGMELGEIWGLTSDGLFQSQAEIDALDETAIIPWGALEIVEGWPKYKDLDGNQKIEKGTTADDPKDLSVIGNMLPRYRFGLNLNMDWNNFDLGIFLQGVGKRDFYPKDYIYWGFYQQPYAGGYAHLNDFYRASDDPADLMAQHSQAYIDAGYASANTDARYPVFQAWLADRNLGERIDQAQGLAIPQTGYMLSAAYLRLKNITFGYTIPSTYTKKMGITSLRLYFSGDNLFEWSEVADFFDPESISDVNNRINPAHSAGRQETSGYQYPYQRKYAFGINVTF</sequence>
<feature type="domain" description="TonB-dependent receptor plug" evidence="12">
    <location>
        <begin position="111"/>
        <end position="218"/>
    </location>
</feature>
<dbReference type="STRING" id="1055723.SAMN05216293_2354"/>
<dbReference type="InterPro" id="IPR012910">
    <property type="entry name" value="Plug_dom"/>
</dbReference>
<dbReference type="InterPro" id="IPR008969">
    <property type="entry name" value="CarboxyPept-like_regulatory"/>
</dbReference>
<keyword evidence="3 8" id="KW-1134">Transmembrane beta strand</keyword>
<name>A0A1M6WXF3_9FLAO</name>
<accession>A0A1M6WXF3</accession>
<dbReference type="SUPFAM" id="SSF49464">
    <property type="entry name" value="Carboxypeptidase regulatory domain-like"/>
    <property type="match status" value="1"/>
</dbReference>
<protein>
    <submittedName>
        <fullName evidence="14">TonB-linked outer membrane protein, SusC/RagA family</fullName>
    </submittedName>
</protein>
<feature type="chain" id="PRO_5009922221" evidence="10">
    <location>
        <begin position="22"/>
        <end position="1081"/>
    </location>
</feature>
<dbReference type="EMBL" id="FOKU01000004">
    <property type="protein sequence ID" value="SFB99534.1"/>
    <property type="molecule type" value="Genomic_DNA"/>
</dbReference>
<dbReference type="AlphaFoldDB" id="A0A1M6WXF3"/>
<evidence type="ECO:0000256" key="4">
    <source>
        <dbReference type="ARBA" id="ARBA00022692"/>
    </source>
</evidence>
<evidence type="ECO:0000256" key="5">
    <source>
        <dbReference type="ARBA" id="ARBA00023077"/>
    </source>
</evidence>
<dbReference type="Gene3D" id="2.60.40.1120">
    <property type="entry name" value="Carboxypeptidase-like, regulatory domain"/>
    <property type="match status" value="1"/>
</dbReference>
<dbReference type="PROSITE" id="PS52016">
    <property type="entry name" value="TONB_DEPENDENT_REC_3"/>
    <property type="match status" value="1"/>
</dbReference>
<dbReference type="InterPro" id="IPR037066">
    <property type="entry name" value="Plug_dom_sf"/>
</dbReference>
<dbReference type="OrthoDB" id="9768177at2"/>
<dbReference type="FunFam" id="2.60.40.1120:FF:000003">
    <property type="entry name" value="Outer membrane protein Omp121"/>
    <property type="match status" value="1"/>
</dbReference>
<dbReference type="InterPro" id="IPR023996">
    <property type="entry name" value="TonB-dep_OMP_SusC/RagA"/>
</dbReference>
<dbReference type="Pfam" id="PF07715">
    <property type="entry name" value="Plug"/>
    <property type="match status" value="1"/>
</dbReference>
<keyword evidence="7 8" id="KW-0998">Cell outer membrane</keyword>
<evidence type="ECO:0000256" key="6">
    <source>
        <dbReference type="ARBA" id="ARBA00023136"/>
    </source>
</evidence>
<comment type="similarity">
    <text evidence="8 9">Belongs to the TonB-dependent receptor family.</text>
</comment>
<dbReference type="Pfam" id="PF13715">
    <property type="entry name" value="CarbopepD_reg_2"/>
    <property type="match status" value="1"/>
</dbReference>
<evidence type="ECO:0000256" key="3">
    <source>
        <dbReference type="ARBA" id="ARBA00022452"/>
    </source>
</evidence>
<evidence type="ECO:0000313" key="14">
    <source>
        <dbReference type="EMBL" id="SHK98452.1"/>
    </source>
</evidence>
<evidence type="ECO:0000313" key="16">
    <source>
        <dbReference type="Proteomes" id="UP000198940"/>
    </source>
</evidence>
<keyword evidence="10" id="KW-0732">Signal</keyword>
<evidence type="ECO:0000256" key="9">
    <source>
        <dbReference type="RuleBase" id="RU003357"/>
    </source>
</evidence>
<keyword evidence="4 8" id="KW-0812">Transmembrane</keyword>
<evidence type="ECO:0000313" key="15">
    <source>
        <dbReference type="Proteomes" id="UP000184031"/>
    </source>
</evidence>
<gene>
    <name evidence="13" type="ORF">SAMN04487891_104244</name>
    <name evidence="14" type="ORF">SAMN05216293_2354</name>
</gene>
<evidence type="ECO:0000256" key="10">
    <source>
        <dbReference type="SAM" id="SignalP"/>
    </source>
</evidence>
<feature type="signal peptide" evidence="10">
    <location>
        <begin position="1"/>
        <end position="21"/>
    </location>
</feature>
<evidence type="ECO:0000256" key="2">
    <source>
        <dbReference type="ARBA" id="ARBA00022448"/>
    </source>
</evidence>
<dbReference type="EMBL" id="FRAT01000006">
    <property type="protein sequence ID" value="SHK98452.1"/>
    <property type="molecule type" value="Genomic_DNA"/>
</dbReference>
<evidence type="ECO:0000256" key="1">
    <source>
        <dbReference type="ARBA" id="ARBA00004571"/>
    </source>
</evidence>
<evidence type="ECO:0000259" key="11">
    <source>
        <dbReference type="Pfam" id="PF00593"/>
    </source>
</evidence>
<evidence type="ECO:0000256" key="7">
    <source>
        <dbReference type="ARBA" id="ARBA00023237"/>
    </source>
</evidence>
<comment type="subcellular location">
    <subcellularLocation>
        <location evidence="1 8">Cell outer membrane</location>
        <topology evidence="1 8">Multi-pass membrane protein</topology>
    </subcellularLocation>
</comment>
<evidence type="ECO:0000256" key="8">
    <source>
        <dbReference type="PROSITE-ProRule" id="PRU01360"/>
    </source>
</evidence>
<keyword evidence="5 9" id="KW-0798">TonB box</keyword>
<dbReference type="Proteomes" id="UP000198940">
    <property type="component" value="Unassembled WGS sequence"/>
</dbReference>
<dbReference type="Proteomes" id="UP000184031">
    <property type="component" value="Unassembled WGS sequence"/>
</dbReference>
<keyword evidence="2 8" id="KW-0813">Transport</keyword>
<dbReference type="InterPro" id="IPR023997">
    <property type="entry name" value="TonB-dep_OMP_SusC/RagA_CS"/>
</dbReference>
<feature type="domain" description="TonB-dependent receptor-like beta-barrel" evidence="11">
    <location>
        <begin position="400"/>
        <end position="925"/>
    </location>
</feature>
<dbReference type="Gene3D" id="2.40.170.20">
    <property type="entry name" value="TonB-dependent receptor, beta-barrel domain"/>
    <property type="match status" value="1"/>
</dbReference>
<dbReference type="Gene3D" id="2.170.130.10">
    <property type="entry name" value="TonB-dependent receptor, plug domain"/>
    <property type="match status" value="1"/>
</dbReference>
<dbReference type="NCBIfam" id="TIGR04057">
    <property type="entry name" value="SusC_RagA_signa"/>
    <property type="match status" value="1"/>
</dbReference>
<dbReference type="NCBIfam" id="TIGR04056">
    <property type="entry name" value="OMP_RagA_SusC"/>
    <property type="match status" value="1"/>
</dbReference>